<keyword evidence="13" id="KW-1185">Reference proteome</keyword>
<feature type="transmembrane region" description="Helical" evidence="9">
    <location>
        <begin position="39"/>
        <end position="58"/>
    </location>
</feature>
<dbReference type="PANTHER" id="PTHR11733:SF167">
    <property type="entry name" value="FI17812P1-RELATED"/>
    <property type="match status" value="1"/>
</dbReference>
<feature type="compositionally biased region" description="Basic and acidic residues" evidence="8">
    <location>
        <begin position="1"/>
        <end position="10"/>
    </location>
</feature>
<keyword evidence="7" id="KW-0482">Metalloprotease</keyword>
<feature type="domain" description="Peptidase M13 C-terminal" evidence="10">
    <location>
        <begin position="576"/>
        <end position="790"/>
    </location>
</feature>
<keyword evidence="9" id="KW-0812">Transmembrane</keyword>
<keyword evidence="9" id="KW-1133">Transmembrane helix</keyword>
<gene>
    <name evidence="12" type="ORF">INT47_005761</name>
</gene>
<dbReference type="CDD" id="cd08662">
    <property type="entry name" value="M13"/>
    <property type="match status" value="1"/>
</dbReference>
<evidence type="ECO:0000256" key="3">
    <source>
        <dbReference type="ARBA" id="ARBA00022670"/>
    </source>
</evidence>
<keyword evidence="3" id="KW-0645">Protease</keyword>
<evidence type="ECO:0000256" key="6">
    <source>
        <dbReference type="ARBA" id="ARBA00022833"/>
    </source>
</evidence>
<dbReference type="PANTHER" id="PTHR11733">
    <property type="entry name" value="ZINC METALLOPROTEASE FAMILY M13 NEPRILYSIN-RELATED"/>
    <property type="match status" value="1"/>
</dbReference>
<feature type="region of interest" description="Disordered" evidence="8">
    <location>
        <begin position="1"/>
        <end position="28"/>
    </location>
</feature>
<comment type="similarity">
    <text evidence="2">Belongs to the peptidase M13 family.</text>
</comment>
<dbReference type="OrthoDB" id="6475849at2759"/>
<keyword evidence="9" id="KW-0472">Membrane</keyword>
<dbReference type="PROSITE" id="PS51885">
    <property type="entry name" value="NEPRILYSIN"/>
    <property type="match status" value="1"/>
</dbReference>
<organism evidence="12 13">
    <name type="scientific">Mucor saturninus</name>
    <dbReference type="NCBI Taxonomy" id="64648"/>
    <lineage>
        <taxon>Eukaryota</taxon>
        <taxon>Fungi</taxon>
        <taxon>Fungi incertae sedis</taxon>
        <taxon>Mucoromycota</taxon>
        <taxon>Mucoromycotina</taxon>
        <taxon>Mucoromycetes</taxon>
        <taxon>Mucorales</taxon>
        <taxon>Mucorineae</taxon>
        <taxon>Mucoraceae</taxon>
        <taxon>Mucor</taxon>
    </lineage>
</organism>
<protein>
    <recommendedName>
        <fullName evidence="14">Endothelin-converting enzyme 1</fullName>
    </recommendedName>
</protein>
<dbReference type="Pfam" id="PF05649">
    <property type="entry name" value="Peptidase_M13_N"/>
    <property type="match status" value="1"/>
</dbReference>
<dbReference type="GO" id="GO:0046872">
    <property type="term" value="F:metal ion binding"/>
    <property type="evidence" value="ECO:0007669"/>
    <property type="project" value="UniProtKB-KW"/>
</dbReference>
<dbReference type="EMBL" id="JAEPRD010000162">
    <property type="protein sequence ID" value="KAG2195784.1"/>
    <property type="molecule type" value="Genomic_DNA"/>
</dbReference>
<dbReference type="Proteomes" id="UP000603453">
    <property type="component" value="Unassembled WGS sequence"/>
</dbReference>
<keyword evidence="5" id="KW-0378">Hydrolase</keyword>
<dbReference type="Gene3D" id="1.10.1380.10">
    <property type="entry name" value="Neutral endopeptidase , domain2"/>
    <property type="match status" value="1"/>
</dbReference>
<dbReference type="InterPro" id="IPR042089">
    <property type="entry name" value="Peptidase_M13_dom_2"/>
</dbReference>
<evidence type="ECO:0000256" key="9">
    <source>
        <dbReference type="SAM" id="Phobius"/>
    </source>
</evidence>
<evidence type="ECO:0000256" key="8">
    <source>
        <dbReference type="SAM" id="MobiDB-lite"/>
    </source>
</evidence>
<dbReference type="InterPro" id="IPR000718">
    <property type="entry name" value="Peptidase_M13"/>
</dbReference>
<dbReference type="GO" id="GO:0016485">
    <property type="term" value="P:protein processing"/>
    <property type="evidence" value="ECO:0007669"/>
    <property type="project" value="TreeGrafter"/>
</dbReference>
<keyword evidence="4" id="KW-0479">Metal-binding</keyword>
<evidence type="ECO:0000256" key="7">
    <source>
        <dbReference type="ARBA" id="ARBA00023049"/>
    </source>
</evidence>
<evidence type="ECO:0000256" key="1">
    <source>
        <dbReference type="ARBA" id="ARBA00001947"/>
    </source>
</evidence>
<evidence type="ECO:0000259" key="10">
    <source>
        <dbReference type="Pfam" id="PF01431"/>
    </source>
</evidence>
<comment type="cofactor">
    <cofactor evidence="1">
        <name>Zn(2+)</name>
        <dbReference type="ChEBI" id="CHEBI:29105"/>
    </cofactor>
</comment>
<dbReference type="PRINTS" id="PR00786">
    <property type="entry name" value="NEPRILYSIN"/>
</dbReference>
<evidence type="ECO:0008006" key="14">
    <source>
        <dbReference type="Google" id="ProtNLM"/>
    </source>
</evidence>
<dbReference type="Gene3D" id="3.40.390.10">
    <property type="entry name" value="Collagenase (Catalytic Domain)"/>
    <property type="match status" value="1"/>
</dbReference>
<dbReference type="InterPro" id="IPR018497">
    <property type="entry name" value="Peptidase_M13_C"/>
</dbReference>
<sequence>MSSERDPLLREEEDTSSPPSPPSVHRSSTEGKFTLLEKVLFALATTFFITLCILAGLYTRRVYEEKPPAHNVPPPTTPGANNSSPVCLTPDCVLTAAQILKDIDMTLDPCDDFYQYTCSNWEKNHEIPDGKSAINSFGLLNDHNKDTLRAILSGTFQDFYDRTHASTGGLPDPEKVIDAQNFKKAKDLFDSCMNEDLLDNRGANPILPLLNDIRDIYPIKDTDTRKLTQILSYLAKRDIGALFQIAVDADPKDPSVNSLQLYQAGLTLPSKVYYTQQETLDTLYQTVLDTLNLVFKNGDHDLKSSAEWMAGAVVDFETKLANISHLPEYFQDPEATYNPMSLSELAKIAPNVDWGLYVNHLSPTNAPHPGKIVVTSPTFIERVSSDLLSQNVRTLQAYFLWQTIYTYSDALGQDIRGPIHRLKSKLIGTNPKSVKPRWDTCLDEVNASIGFLAGRYYVLQAFGGDAAKRDADEFVKSIKGVFVDRLPELSWLDEPTREKALEKVDLLIRKVGYPDTSPNVMSPVSLSGYYGDLSLDKEDYFGNFLNARQFGIAQEWQQVGKTPDRSKWLMNPQEVNAYFNPSFNEIVFPAGILQNPFFGNNYPEYLNYGGIGVVVGHELTHGFDNQGRHFDGQGRLIGWWTNETAVQFDEKASCFVKQYSNFTMVDEKGQPIHVNGKYTLGENLADNGGLGQSFNAWKQRYDSDRESKVYNNVRLPGLDRLSPEQLFFVNFGRIWCNKVTPAQAKKGVLTDEHAPAKWRVNGAVQNSDIFAKVFQCPSGSPMNPKAKCELW</sequence>
<keyword evidence="6" id="KW-0862">Zinc</keyword>
<evidence type="ECO:0000256" key="4">
    <source>
        <dbReference type="ARBA" id="ARBA00022723"/>
    </source>
</evidence>
<comment type="caution">
    <text evidence="12">The sequence shown here is derived from an EMBL/GenBank/DDBJ whole genome shotgun (WGS) entry which is preliminary data.</text>
</comment>
<evidence type="ECO:0000259" key="11">
    <source>
        <dbReference type="Pfam" id="PF05649"/>
    </source>
</evidence>
<dbReference type="InterPro" id="IPR024079">
    <property type="entry name" value="MetalloPept_cat_dom_sf"/>
</dbReference>
<dbReference type="AlphaFoldDB" id="A0A8H7QNZ8"/>
<dbReference type="InterPro" id="IPR008753">
    <property type="entry name" value="Peptidase_M13_N"/>
</dbReference>
<dbReference type="GO" id="GO:0004222">
    <property type="term" value="F:metalloendopeptidase activity"/>
    <property type="evidence" value="ECO:0007669"/>
    <property type="project" value="InterPro"/>
</dbReference>
<evidence type="ECO:0000313" key="13">
    <source>
        <dbReference type="Proteomes" id="UP000603453"/>
    </source>
</evidence>
<feature type="domain" description="Peptidase M13 N-terminal" evidence="11">
    <location>
        <begin position="109"/>
        <end position="514"/>
    </location>
</feature>
<evidence type="ECO:0000256" key="2">
    <source>
        <dbReference type="ARBA" id="ARBA00007357"/>
    </source>
</evidence>
<name>A0A8H7QNZ8_9FUNG</name>
<proteinExistence type="inferred from homology"/>
<evidence type="ECO:0000313" key="12">
    <source>
        <dbReference type="EMBL" id="KAG2195784.1"/>
    </source>
</evidence>
<accession>A0A8H7QNZ8</accession>
<dbReference type="SUPFAM" id="SSF55486">
    <property type="entry name" value="Metalloproteases ('zincins'), catalytic domain"/>
    <property type="match status" value="1"/>
</dbReference>
<evidence type="ECO:0000256" key="5">
    <source>
        <dbReference type="ARBA" id="ARBA00022801"/>
    </source>
</evidence>
<reference evidence="12" key="1">
    <citation type="submission" date="2020-12" db="EMBL/GenBank/DDBJ databases">
        <title>Metabolic potential, ecology and presence of endohyphal bacteria is reflected in genomic diversity of Mucoromycotina.</title>
        <authorList>
            <person name="Muszewska A."/>
            <person name="Okrasinska A."/>
            <person name="Steczkiewicz K."/>
            <person name="Drgas O."/>
            <person name="Orlowska M."/>
            <person name="Perlinska-Lenart U."/>
            <person name="Aleksandrzak-Piekarczyk T."/>
            <person name="Szatraj K."/>
            <person name="Zielenkiewicz U."/>
            <person name="Pilsyk S."/>
            <person name="Malc E."/>
            <person name="Mieczkowski P."/>
            <person name="Kruszewska J.S."/>
            <person name="Biernat P."/>
            <person name="Pawlowska J."/>
        </authorList>
    </citation>
    <scope>NUCLEOTIDE SEQUENCE</scope>
    <source>
        <strain evidence="12">WA0000017839</strain>
    </source>
</reference>
<dbReference type="GO" id="GO:0005886">
    <property type="term" value="C:plasma membrane"/>
    <property type="evidence" value="ECO:0007669"/>
    <property type="project" value="TreeGrafter"/>
</dbReference>
<dbReference type="Pfam" id="PF01431">
    <property type="entry name" value="Peptidase_M13"/>
    <property type="match status" value="1"/>
</dbReference>